<dbReference type="EMBL" id="JYIJ01000012">
    <property type="protein sequence ID" value="KWX05243.1"/>
    <property type="molecule type" value="Genomic_DNA"/>
</dbReference>
<dbReference type="RefSeq" id="WP_067068358.1">
    <property type="nucleotide sequence ID" value="NZ_JYIJ01000012.1"/>
</dbReference>
<accession>A0A132NIT4</accession>
<evidence type="ECO:0000256" key="1">
    <source>
        <dbReference type="SAM" id="MobiDB-lite"/>
    </source>
</evidence>
<dbReference type="Proteomes" id="UP000070598">
    <property type="component" value="Unassembled WGS sequence"/>
</dbReference>
<dbReference type="Proteomes" id="UP000070659">
    <property type="component" value="Unassembled WGS sequence"/>
</dbReference>
<dbReference type="AlphaFoldDB" id="A0A132NIT4"/>
<feature type="compositionally biased region" description="Low complexity" evidence="1">
    <location>
        <begin position="94"/>
        <end position="108"/>
    </location>
</feature>
<evidence type="ECO:0000313" key="3">
    <source>
        <dbReference type="EMBL" id="KWX10039.1"/>
    </source>
</evidence>
<organism evidence="3 4">
    <name type="scientific">Carbonactinospora thermoautotrophica</name>
    <dbReference type="NCBI Taxonomy" id="1469144"/>
    <lineage>
        <taxon>Bacteria</taxon>
        <taxon>Bacillati</taxon>
        <taxon>Actinomycetota</taxon>
        <taxon>Actinomycetes</taxon>
        <taxon>Kitasatosporales</taxon>
        <taxon>Carbonactinosporaceae</taxon>
        <taxon>Carbonactinospora</taxon>
    </lineage>
</organism>
<sequence length="114" mass="12388">MVLDALSYSQLAGGLSEVIGQRASAAARAVLPYGRLGSRVPGFADDLIAATEANRGLLAGLVSHRRNVARLGRWDELDWLPRELDRPRRRAATRKTAAQPAVTQQTQTIERAAQ</sequence>
<reference evidence="4" key="1">
    <citation type="submission" date="2015-02" db="EMBL/GenBank/DDBJ databases">
        <title>Physiological reanalysis, assessment of diazotrophy, and genome sequences of multiple isolates of Streptomyces thermoautotrophicus.</title>
        <authorList>
            <person name="MacKellar D.C."/>
            <person name="Lieber L."/>
            <person name="Norman J."/>
            <person name="Bolger A."/>
            <person name="Tobin C."/>
            <person name="Murray J.W."/>
            <person name="Friesen M."/>
            <person name="Prell J."/>
        </authorList>
    </citation>
    <scope>NUCLEOTIDE SEQUENCE [LARGE SCALE GENOMIC DNA]</scope>
    <source>
        <strain evidence="4">UBT1</strain>
    </source>
</reference>
<protein>
    <submittedName>
        <fullName evidence="3">Uncharacterized protein</fullName>
    </submittedName>
</protein>
<comment type="caution">
    <text evidence="3">The sequence shown here is derived from an EMBL/GenBank/DDBJ whole genome shotgun (WGS) entry which is preliminary data.</text>
</comment>
<evidence type="ECO:0000313" key="5">
    <source>
        <dbReference type="Proteomes" id="UP000070659"/>
    </source>
</evidence>
<gene>
    <name evidence="2" type="ORF">TH66_02970</name>
    <name evidence="3" type="ORF">TR74_06030</name>
</gene>
<evidence type="ECO:0000313" key="4">
    <source>
        <dbReference type="Proteomes" id="UP000070598"/>
    </source>
</evidence>
<feature type="region of interest" description="Disordered" evidence="1">
    <location>
        <begin position="86"/>
        <end position="114"/>
    </location>
</feature>
<dbReference type="EMBL" id="JYIK01000645">
    <property type="protein sequence ID" value="KWX10039.1"/>
    <property type="molecule type" value="Genomic_DNA"/>
</dbReference>
<reference evidence="3 5" key="2">
    <citation type="submission" date="2015-02" db="EMBL/GenBank/DDBJ databases">
        <title>Physiological reanalysis, assessment of diazotrophy, and genome sequences of multiple isolates of Streptomyces thermoautotrophicus.</title>
        <authorList>
            <person name="MacKellar D.C."/>
            <person name="Lieber L."/>
            <person name="Norman J."/>
            <person name="Bolger A."/>
            <person name="Tobin C."/>
            <person name="Murray J.W."/>
            <person name="Prell J."/>
        </authorList>
    </citation>
    <scope>NUCLEOTIDE SEQUENCE [LARGE SCALE GENOMIC DNA]</scope>
    <source>
        <strain evidence="3 5">UBT1</strain>
    </source>
</reference>
<name>A0A132NIT4_9ACTN</name>
<proteinExistence type="predicted"/>
<dbReference type="PATRIC" id="fig|1469144.8.peg.4753"/>
<evidence type="ECO:0000313" key="2">
    <source>
        <dbReference type="EMBL" id="KWX05243.1"/>
    </source>
</evidence>